<name>A0A0C9SLQ5_PAXIN</name>
<dbReference type="Gene3D" id="3.40.640.10">
    <property type="entry name" value="Type I PLP-dependent aspartate aminotransferase-like (Major domain)"/>
    <property type="match status" value="1"/>
</dbReference>
<keyword evidence="3" id="KW-0808">Transferase</keyword>
<dbReference type="SUPFAM" id="SSF53383">
    <property type="entry name" value="PLP-dependent transferases"/>
    <property type="match status" value="1"/>
</dbReference>
<accession>A0A0C9SLQ5</accession>
<dbReference type="GO" id="GO:0030170">
    <property type="term" value="F:pyridoxal phosphate binding"/>
    <property type="evidence" value="ECO:0007669"/>
    <property type="project" value="InterPro"/>
</dbReference>
<dbReference type="InterPro" id="IPR004839">
    <property type="entry name" value="Aminotransferase_I/II_large"/>
</dbReference>
<organism evidence="6 7">
    <name type="scientific">Paxillus involutus ATCC 200175</name>
    <dbReference type="NCBI Taxonomy" id="664439"/>
    <lineage>
        <taxon>Eukaryota</taxon>
        <taxon>Fungi</taxon>
        <taxon>Dikarya</taxon>
        <taxon>Basidiomycota</taxon>
        <taxon>Agaricomycotina</taxon>
        <taxon>Agaricomycetes</taxon>
        <taxon>Agaricomycetidae</taxon>
        <taxon>Boletales</taxon>
        <taxon>Paxilineae</taxon>
        <taxon>Paxillaceae</taxon>
        <taxon>Paxillus</taxon>
    </lineage>
</organism>
<dbReference type="GO" id="GO:0016740">
    <property type="term" value="F:transferase activity"/>
    <property type="evidence" value="ECO:0007669"/>
    <property type="project" value="UniProtKB-KW"/>
</dbReference>
<dbReference type="HOGENOM" id="CLU_1027130_0_0_1"/>
<evidence type="ECO:0000256" key="2">
    <source>
        <dbReference type="ARBA" id="ARBA00010008"/>
    </source>
</evidence>
<evidence type="ECO:0000256" key="1">
    <source>
        <dbReference type="ARBA" id="ARBA00001933"/>
    </source>
</evidence>
<feature type="domain" description="Aminotransferase class I/classII large" evidence="5">
    <location>
        <begin position="25"/>
        <end position="153"/>
    </location>
</feature>
<sequence>MTYRFAHNSAASLEDCIRNVLRKHAQITQGNSTVFMYLESLYSMEGDFCSLVKMVAIEKLIPAGRSHIIVDEAHTSAICRPNGRGYFSLLGLNDRVHTVVHTFGEGWGFTEVIMHFCYSSGCNTFSYRGCTGVLLGFPKVRECLINSAGYITFSSALPYNDIYGLQSRHDIILGEKGEEWISRITYPVVKKPMIRMSIHVSNKEADIDSFIEAVVEWATKQVQNGIRSVGHSESKYYVETRRYKISSIRCGSKEGLSELSKTLCLPLFRPV</sequence>
<protein>
    <recommendedName>
        <fullName evidence="5">Aminotransferase class I/classII large domain-containing protein</fullName>
    </recommendedName>
</protein>
<evidence type="ECO:0000256" key="3">
    <source>
        <dbReference type="ARBA" id="ARBA00022679"/>
    </source>
</evidence>
<comment type="cofactor">
    <cofactor evidence="1">
        <name>pyridoxal 5'-phosphate</name>
        <dbReference type="ChEBI" id="CHEBI:597326"/>
    </cofactor>
</comment>
<dbReference type="PANTHER" id="PTHR13693">
    <property type="entry name" value="CLASS II AMINOTRANSFERASE/8-AMINO-7-OXONONANOATE SYNTHASE"/>
    <property type="match status" value="1"/>
</dbReference>
<dbReference type="GO" id="GO:0009102">
    <property type="term" value="P:biotin biosynthetic process"/>
    <property type="evidence" value="ECO:0007669"/>
    <property type="project" value="TreeGrafter"/>
</dbReference>
<dbReference type="InterPro" id="IPR015424">
    <property type="entry name" value="PyrdxlP-dep_Trfase"/>
</dbReference>
<dbReference type="PANTHER" id="PTHR13693:SF77">
    <property type="entry name" value="8-AMINO-7-OXONONANOATE SYNTHASE"/>
    <property type="match status" value="1"/>
</dbReference>
<gene>
    <name evidence="6" type="ORF">PAXINDRAFT_21878</name>
</gene>
<dbReference type="AlphaFoldDB" id="A0A0C9SLQ5"/>
<keyword evidence="4" id="KW-0663">Pyridoxal phosphate</keyword>
<keyword evidence="7" id="KW-1185">Reference proteome</keyword>
<evidence type="ECO:0000256" key="4">
    <source>
        <dbReference type="ARBA" id="ARBA00022898"/>
    </source>
</evidence>
<evidence type="ECO:0000313" key="7">
    <source>
        <dbReference type="Proteomes" id="UP000053647"/>
    </source>
</evidence>
<evidence type="ECO:0000259" key="5">
    <source>
        <dbReference type="Pfam" id="PF00155"/>
    </source>
</evidence>
<dbReference type="Proteomes" id="UP000053647">
    <property type="component" value="Unassembled WGS sequence"/>
</dbReference>
<dbReference type="OrthoDB" id="2382073at2759"/>
<reference evidence="6 7" key="1">
    <citation type="submission" date="2014-06" db="EMBL/GenBank/DDBJ databases">
        <authorList>
            <consortium name="DOE Joint Genome Institute"/>
            <person name="Kuo A."/>
            <person name="Kohler A."/>
            <person name="Nagy L.G."/>
            <person name="Floudas D."/>
            <person name="Copeland A."/>
            <person name="Barry K.W."/>
            <person name="Cichocki N."/>
            <person name="Veneault-Fourrey C."/>
            <person name="LaButti K."/>
            <person name="Lindquist E.A."/>
            <person name="Lipzen A."/>
            <person name="Lundell T."/>
            <person name="Morin E."/>
            <person name="Murat C."/>
            <person name="Sun H."/>
            <person name="Tunlid A."/>
            <person name="Henrissat B."/>
            <person name="Grigoriev I.V."/>
            <person name="Hibbett D.S."/>
            <person name="Martin F."/>
            <person name="Nordberg H.P."/>
            <person name="Cantor M.N."/>
            <person name="Hua S.X."/>
        </authorList>
    </citation>
    <scope>NUCLEOTIDE SEQUENCE [LARGE SCALE GENOMIC DNA]</scope>
    <source>
        <strain evidence="6 7">ATCC 200175</strain>
    </source>
</reference>
<dbReference type="PROSITE" id="PS00280">
    <property type="entry name" value="BPTI_KUNITZ_1"/>
    <property type="match status" value="1"/>
</dbReference>
<dbReference type="EMBL" id="KN821475">
    <property type="protein sequence ID" value="KIJ04834.1"/>
    <property type="molecule type" value="Genomic_DNA"/>
</dbReference>
<reference evidence="7" key="2">
    <citation type="submission" date="2015-01" db="EMBL/GenBank/DDBJ databases">
        <title>Evolutionary Origins and Diversification of the Mycorrhizal Mutualists.</title>
        <authorList>
            <consortium name="DOE Joint Genome Institute"/>
            <consortium name="Mycorrhizal Genomics Consortium"/>
            <person name="Kohler A."/>
            <person name="Kuo A."/>
            <person name="Nagy L.G."/>
            <person name="Floudas D."/>
            <person name="Copeland A."/>
            <person name="Barry K.W."/>
            <person name="Cichocki N."/>
            <person name="Veneault-Fourrey C."/>
            <person name="LaButti K."/>
            <person name="Lindquist E.A."/>
            <person name="Lipzen A."/>
            <person name="Lundell T."/>
            <person name="Morin E."/>
            <person name="Murat C."/>
            <person name="Riley R."/>
            <person name="Ohm R."/>
            <person name="Sun H."/>
            <person name="Tunlid A."/>
            <person name="Henrissat B."/>
            <person name="Grigoriev I.V."/>
            <person name="Hibbett D.S."/>
            <person name="Martin F."/>
        </authorList>
    </citation>
    <scope>NUCLEOTIDE SEQUENCE [LARGE SCALE GENOMIC DNA]</scope>
    <source>
        <strain evidence="7">ATCC 200175</strain>
    </source>
</reference>
<evidence type="ECO:0000313" key="6">
    <source>
        <dbReference type="EMBL" id="KIJ04834.1"/>
    </source>
</evidence>
<dbReference type="InterPro" id="IPR020901">
    <property type="entry name" value="Prtase_inh_Kunz-CS"/>
</dbReference>
<dbReference type="InterPro" id="IPR015421">
    <property type="entry name" value="PyrdxlP-dep_Trfase_major"/>
</dbReference>
<proteinExistence type="inferred from homology"/>
<dbReference type="InterPro" id="IPR050087">
    <property type="entry name" value="AON_synthase_class-II"/>
</dbReference>
<comment type="similarity">
    <text evidence="2">Belongs to the class-II pyridoxal-phosphate-dependent aminotransferase family. BioF subfamily.</text>
</comment>
<dbReference type="Pfam" id="PF00155">
    <property type="entry name" value="Aminotran_1_2"/>
    <property type="match status" value="1"/>
</dbReference>